<dbReference type="AlphaFoldDB" id="A0A7S3VKX3"/>
<dbReference type="GO" id="GO:0000963">
    <property type="term" value="P:mitochondrial RNA processing"/>
    <property type="evidence" value="ECO:0007669"/>
    <property type="project" value="TreeGrafter"/>
</dbReference>
<feature type="compositionally biased region" description="Polar residues" evidence="1">
    <location>
        <begin position="844"/>
        <end position="853"/>
    </location>
</feature>
<reference evidence="2" key="1">
    <citation type="submission" date="2021-01" db="EMBL/GenBank/DDBJ databases">
        <authorList>
            <person name="Corre E."/>
            <person name="Pelletier E."/>
            <person name="Niang G."/>
            <person name="Scheremetjew M."/>
            <person name="Finn R."/>
            <person name="Kale V."/>
            <person name="Holt S."/>
            <person name="Cochrane G."/>
            <person name="Meng A."/>
            <person name="Brown T."/>
            <person name="Cohen L."/>
        </authorList>
    </citation>
    <scope>NUCLEOTIDE SEQUENCE</scope>
    <source>
        <strain evidence="2">CCMP1320</strain>
    </source>
</reference>
<dbReference type="GO" id="GO:0005759">
    <property type="term" value="C:mitochondrial matrix"/>
    <property type="evidence" value="ECO:0007669"/>
    <property type="project" value="TreeGrafter"/>
</dbReference>
<feature type="region of interest" description="Disordered" evidence="1">
    <location>
        <begin position="626"/>
        <end position="683"/>
    </location>
</feature>
<feature type="region of interest" description="Disordered" evidence="1">
    <location>
        <begin position="130"/>
        <end position="204"/>
    </location>
</feature>
<feature type="compositionally biased region" description="Polar residues" evidence="1">
    <location>
        <begin position="175"/>
        <end position="188"/>
    </location>
</feature>
<dbReference type="GO" id="GO:0035770">
    <property type="term" value="C:ribonucleoprotein granule"/>
    <property type="evidence" value="ECO:0007669"/>
    <property type="project" value="TreeGrafter"/>
</dbReference>
<gene>
    <name evidence="2" type="ORF">DTER00134_LOCUS5344</name>
</gene>
<dbReference type="EMBL" id="HBIP01009661">
    <property type="protein sequence ID" value="CAE0490272.1"/>
    <property type="molecule type" value="Transcribed_RNA"/>
</dbReference>
<proteinExistence type="predicted"/>
<feature type="region of interest" description="Disordered" evidence="1">
    <location>
        <begin position="811"/>
        <end position="853"/>
    </location>
</feature>
<feature type="compositionally biased region" description="Polar residues" evidence="1">
    <location>
        <begin position="45"/>
        <end position="71"/>
    </location>
</feature>
<feature type="compositionally biased region" description="Low complexity" evidence="1">
    <location>
        <begin position="649"/>
        <end position="666"/>
    </location>
</feature>
<protein>
    <recommendedName>
        <fullName evidence="3">RAP domain-containing protein</fullName>
    </recommendedName>
</protein>
<name>A0A7S3VKX3_DUNTE</name>
<evidence type="ECO:0000313" key="2">
    <source>
        <dbReference type="EMBL" id="CAE0490272.1"/>
    </source>
</evidence>
<organism evidence="2">
    <name type="scientific">Dunaliella tertiolecta</name>
    <name type="common">Green alga</name>
    <dbReference type="NCBI Taxonomy" id="3047"/>
    <lineage>
        <taxon>Eukaryota</taxon>
        <taxon>Viridiplantae</taxon>
        <taxon>Chlorophyta</taxon>
        <taxon>core chlorophytes</taxon>
        <taxon>Chlorophyceae</taxon>
        <taxon>CS clade</taxon>
        <taxon>Chlamydomonadales</taxon>
        <taxon>Dunaliellaceae</taxon>
        <taxon>Dunaliella</taxon>
    </lineage>
</organism>
<dbReference type="PANTHER" id="PTHR21228">
    <property type="entry name" value="FAST LEU-RICH DOMAIN-CONTAINING"/>
    <property type="match status" value="1"/>
</dbReference>
<feature type="compositionally biased region" description="Acidic residues" evidence="1">
    <location>
        <begin position="134"/>
        <end position="145"/>
    </location>
</feature>
<dbReference type="InterPro" id="IPR050870">
    <property type="entry name" value="FAST_kinase"/>
</dbReference>
<sequence>MMLHKLSGNVLVQSSNCSWCGNYVVAHILPRRRQKCRAAVAEYQRSSSAGTAPTQPVQASTVDSNATTSMLPAQPHALQQPTPFPTPSSSPSSPFPTQPQLPAEDMYGHAHTASHSTQTSTIQRLRMVASSLESVEEEEEEEEEGPTPTTSSSPPPSLQAAVEGTASPRGHHTGSDASSSRVQGQSTGAGLKPQPTAEELAARKKVADEENLMVDEISSCESWRDLLEILEDEAGPAGSGLTLFVGVKAISRMASLGRGLPASEKAQLRAEPGFHALARALLSGVPRMKPIQLANSLEAFASLGVIPHTEGMKAYLERCKVCAEAMNGRDLATLLHAFAIMQVRPGRKTLDTLGFRAVHLLRQGEMQPQSLSMLVHACCVLEYKNRVLLAAAADAAVRAMPRLAPQAVSNLAWAFAKLEYYSYAFQRSALKAYAANSAGYRIQEVCNLLWASTRQRFHPEGVLAIMVRSLAENAQQLRGADFASIFLALGTFDVHPGAKMLGQLLGAADSRLTSMQPVELCNIYWGLGLMGEGLHPTAVHIASLLPDHYEANRLNPGLLRQVFTAYLGGKLTLANTGDGADPKLAAAAASISFPTPMMDAMKRAWVANIMSSSMGTAAVEAAASGGSAADSSTGDSQPSQRIESGIRASTSGSSSSNSSSSSSSTGRVVRKPTMAAGASTTTKRALPRIMQALGIRHGIGRPTTDGLVSVDIALRPGPDRFLALQVVEEHEHTANTGQFLGPQRFQSSVLEANGWEVKHVMAKDLRMLDEAAWPAFIAELLRNMGVRVSPDALAAAQARLAQGTRGAISKSVGVGGRYSSSSGSRGLDMLMENGPRERRAVSKRGQQQRGPRR</sequence>
<evidence type="ECO:0000256" key="1">
    <source>
        <dbReference type="SAM" id="MobiDB-lite"/>
    </source>
</evidence>
<feature type="compositionally biased region" description="Pro residues" evidence="1">
    <location>
        <begin position="82"/>
        <end position="99"/>
    </location>
</feature>
<feature type="compositionally biased region" description="Low complexity" evidence="1">
    <location>
        <begin position="811"/>
        <end position="826"/>
    </location>
</feature>
<accession>A0A7S3VKX3</accession>
<feature type="compositionally biased region" description="Low complexity" evidence="1">
    <location>
        <begin position="626"/>
        <end position="636"/>
    </location>
</feature>
<dbReference type="PANTHER" id="PTHR21228:SF40">
    <property type="entry name" value="LD45607P"/>
    <property type="match status" value="1"/>
</dbReference>
<dbReference type="GO" id="GO:0003723">
    <property type="term" value="F:RNA binding"/>
    <property type="evidence" value="ECO:0007669"/>
    <property type="project" value="TreeGrafter"/>
</dbReference>
<dbReference type="GO" id="GO:0044528">
    <property type="term" value="P:regulation of mitochondrial mRNA stability"/>
    <property type="evidence" value="ECO:0007669"/>
    <property type="project" value="TreeGrafter"/>
</dbReference>
<feature type="region of interest" description="Disordered" evidence="1">
    <location>
        <begin position="45"/>
        <end position="103"/>
    </location>
</feature>
<evidence type="ECO:0008006" key="3">
    <source>
        <dbReference type="Google" id="ProtNLM"/>
    </source>
</evidence>